<proteinExistence type="predicted"/>
<sequence>MIGTAFLLGVTALVFCNVTARVGMRAGGFNDRPGPTHIGS</sequence>
<accession>A0A6J4HXH8</accession>
<gene>
    <name evidence="1" type="ORF">AVDCRST_MAG08-1351</name>
</gene>
<protein>
    <submittedName>
        <fullName evidence="1">Uncharacterized protein</fullName>
    </submittedName>
</protein>
<evidence type="ECO:0000313" key="1">
    <source>
        <dbReference type="EMBL" id="CAA9235600.1"/>
    </source>
</evidence>
<dbReference type="EMBL" id="CADCTG010000125">
    <property type="protein sequence ID" value="CAA9235600.1"/>
    <property type="molecule type" value="Genomic_DNA"/>
</dbReference>
<dbReference type="AlphaFoldDB" id="A0A6J4HXH8"/>
<reference evidence="1" key="1">
    <citation type="submission" date="2020-02" db="EMBL/GenBank/DDBJ databases">
        <authorList>
            <person name="Meier V. D."/>
        </authorList>
    </citation>
    <scope>NUCLEOTIDE SEQUENCE</scope>
    <source>
        <strain evidence="1">AVDCRST_MAG08</strain>
    </source>
</reference>
<name>A0A6J4HXH8_9PROT</name>
<organism evidence="1">
    <name type="scientific">uncultured Acetobacteraceae bacterium</name>
    <dbReference type="NCBI Taxonomy" id="169975"/>
    <lineage>
        <taxon>Bacteria</taxon>
        <taxon>Pseudomonadati</taxon>
        <taxon>Pseudomonadota</taxon>
        <taxon>Alphaproteobacteria</taxon>
        <taxon>Acetobacterales</taxon>
        <taxon>Acetobacteraceae</taxon>
        <taxon>environmental samples</taxon>
    </lineage>
</organism>